<dbReference type="CDD" id="cd11301">
    <property type="entry name" value="Fut1_Fut2_like"/>
    <property type="match status" value="1"/>
</dbReference>
<dbReference type="KEGG" id="ter:Tery_2946"/>
<feature type="region of interest" description="Disordered" evidence="1">
    <location>
        <begin position="562"/>
        <end position="682"/>
    </location>
</feature>
<reference evidence="3" key="1">
    <citation type="submission" date="2006-06" db="EMBL/GenBank/DDBJ databases">
        <title>Complete sequence of Trichodesmium erythraeum IMS101.</title>
        <authorList>
            <consortium name="US DOE Joint Genome Institute"/>
            <person name="Copeland A."/>
            <person name="Lucas S."/>
            <person name="Lapidus A."/>
            <person name="Barry K."/>
            <person name="Detter J.C."/>
            <person name="Glavina del Rio T."/>
            <person name="Hammon N."/>
            <person name="Israni S."/>
            <person name="Dalin E."/>
            <person name="Tice H."/>
            <person name="Pitluck S."/>
            <person name="Kiss H."/>
            <person name="Munk A.C."/>
            <person name="Brettin T."/>
            <person name="Bruce D."/>
            <person name="Han C."/>
            <person name="Tapia R."/>
            <person name="Gilna P."/>
            <person name="Schmutz J."/>
            <person name="Larimer F."/>
            <person name="Land M."/>
            <person name="Hauser L."/>
            <person name="Kyrpides N."/>
            <person name="Kim E."/>
            <person name="Richardson P."/>
        </authorList>
    </citation>
    <scope>NUCLEOTIDE SEQUENCE [LARGE SCALE GENOMIC DNA]</scope>
    <source>
        <strain evidence="3">IMS101</strain>
    </source>
</reference>
<sequence>MKLDLRNLFTQNSVVPKGIIHVGAYDGKDIKLYENLSISKILFIEANPIVFEKLKANIATASIDVQAVNYAISNQNGKVRLYVNSMEQNSSIFPLKYYRDIYPNIKEAHQLIVEAKTLDTLLQELELSPKDFNILNLDIQGAELLALQGATNLLKYIDAVYTKVNYEELYEGCALAEKIDEFLAQTGFSRVAIAKPFHPSWGNAFYVRKQVVTMSTFGKNGGFGNQIFQYAFLKIYAQENRLSVEIPKWLGQHLFGHKDREIHEYLPVVVENNNEIFPGNREIWKNVDIQGYFLYHTSYYRNHKEYFCSLFQPVAEIETLVKVAWEKLRSLGKTIIGLHLQLHSDENNNSVVAPNEWYKIWLHGLWETLEEPVLFIASDNIEEINKGYFAEYNPITVRDLEVEVNLEYLNFFLLSKCDFVAISNTAFAFGACLLNQTGKYFFRPHFSTAKLIPFEPWNSTPVFRDIDIDEVGKSVLSEAQFRQIQSQLQQTQTNLENSQYQTNELSQKLVSTQSQLEQNQTELETIQYQRDQILGELEKFHCQLQQNQEKAKNAESELQKTREKLENTQSQRDEISQQLTSTQSQLQQNQEKAKNAESELQKTREKLENTQSQRDEISQQLTSTQSQLQQNQEKAKNAESELQKTREKLENTQSQRDEISQQLTSTQSQLQQNQEKAKNAESELQNIKTELDKSHSELHDIREELEITQFQLDEVQAELEQSQSQLSKHQEQLNTYQSQLKQTKKELETTKLKQENQEKILLNKNTKNYAAHIKNLAKILAETIQD</sequence>
<dbReference type="Gene3D" id="3.40.50.150">
    <property type="entry name" value="Vaccinia Virus protein VP39"/>
    <property type="match status" value="1"/>
</dbReference>
<dbReference type="PANTHER" id="PTHR36973:SF4">
    <property type="entry name" value="NODULATION PROTEIN"/>
    <property type="match status" value="1"/>
</dbReference>
<keyword evidence="3" id="KW-0489">Methyltransferase</keyword>
<dbReference type="OrthoDB" id="9794601at2"/>
<feature type="compositionally biased region" description="Low complexity" evidence="1">
    <location>
        <begin position="618"/>
        <end position="630"/>
    </location>
</feature>
<feature type="compositionally biased region" description="Basic and acidic residues" evidence="1">
    <location>
        <begin position="591"/>
        <end position="617"/>
    </location>
</feature>
<dbReference type="STRING" id="203124.Tery_2946"/>
<dbReference type="RefSeq" id="WP_011612468.1">
    <property type="nucleotide sequence ID" value="NC_008312.1"/>
</dbReference>
<protein>
    <submittedName>
        <fullName evidence="3">Methyltransferase FkbM family</fullName>
    </submittedName>
</protein>
<dbReference type="InterPro" id="IPR029063">
    <property type="entry name" value="SAM-dependent_MTases_sf"/>
</dbReference>
<dbReference type="InterPro" id="IPR006342">
    <property type="entry name" value="FkbM_mtfrase"/>
</dbReference>
<dbReference type="InterPro" id="IPR053188">
    <property type="entry name" value="FkbM_Methyltransferase"/>
</dbReference>
<evidence type="ECO:0000256" key="1">
    <source>
        <dbReference type="SAM" id="MobiDB-lite"/>
    </source>
</evidence>
<feature type="compositionally biased region" description="Basic and acidic residues" evidence="1">
    <location>
        <begin position="562"/>
        <end position="575"/>
    </location>
</feature>
<proteinExistence type="predicted"/>
<feature type="compositionally biased region" description="Basic and acidic residues" evidence="1">
    <location>
        <begin position="633"/>
        <end position="659"/>
    </location>
</feature>
<dbReference type="SUPFAM" id="SSF53335">
    <property type="entry name" value="S-adenosyl-L-methionine-dependent methyltransferases"/>
    <property type="match status" value="1"/>
</dbReference>
<keyword evidence="3" id="KW-0808">Transferase</keyword>
<dbReference type="HOGENOM" id="CLU_379785_0_0_3"/>
<dbReference type="EMBL" id="CP000393">
    <property type="protein sequence ID" value="ABG52110.1"/>
    <property type="molecule type" value="Genomic_DNA"/>
</dbReference>
<organism evidence="3">
    <name type="scientific">Trichodesmium erythraeum (strain IMS101)</name>
    <dbReference type="NCBI Taxonomy" id="203124"/>
    <lineage>
        <taxon>Bacteria</taxon>
        <taxon>Bacillati</taxon>
        <taxon>Cyanobacteriota</taxon>
        <taxon>Cyanophyceae</taxon>
        <taxon>Oscillatoriophycideae</taxon>
        <taxon>Oscillatoriales</taxon>
        <taxon>Microcoleaceae</taxon>
        <taxon>Trichodesmium</taxon>
    </lineage>
</organism>
<feature type="compositionally biased region" description="Low complexity" evidence="1">
    <location>
        <begin position="660"/>
        <end position="672"/>
    </location>
</feature>
<gene>
    <name evidence="3" type="ordered locus">Tery_2946</name>
</gene>
<name>Q110G4_TRIEI</name>
<dbReference type="PANTHER" id="PTHR36973">
    <property type="entry name" value="SLL1456 PROTEIN-RELATED"/>
    <property type="match status" value="1"/>
</dbReference>
<evidence type="ECO:0000313" key="3">
    <source>
        <dbReference type="EMBL" id="ABG52110.1"/>
    </source>
</evidence>
<dbReference type="eggNOG" id="COG1196">
    <property type="taxonomic scope" value="Bacteria"/>
</dbReference>
<dbReference type="GO" id="GO:0008171">
    <property type="term" value="F:O-methyltransferase activity"/>
    <property type="evidence" value="ECO:0007669"/>
    <property type="project" value="TreeGrafter"/>
</dbReference>
<feature type="domain" description="Methyltransferase FkbM" evidence="2">
    <location>
        <begin position="21"/>
        <end position="188"/>
    </location>
</feature>
<dbReference type="Gene3D" id="1.10.287.1490">
    <property type="match status" value="1"/>
</dbReference>
<dbReference type="Pfam" id="PF05050">
    <property type="entry name" value="Methyltransf_21"/>
    <property type="match status" value="1"/>
</dbReference>
<dbReference type="GO" id="GO:0032259">
    <property type="term" value="P:methylation"/>
    <property type="evidence" value="ECO:0007669"/>
    <property type="project" value="UniProtKB-KW"/>
</dbReference>
<evidence type="ECO:0000259" key="2">
    <source>
        <dbReference type="Pfam" id="PF05050"/>
    </source>
</evidence>
<feature type="compositionally biased region" description="Low complexity" evidence="1">
    <location>
        <begin position="576"/>
        <end position="588"/>
    </location>
</feature>
<dbReference type="AlphaFoldDB" id="Q110G4"/>
<accession>Q110G4</accession>
<dbReference type="SUPFAM" id="SSF57997">
    <property type="entry name" value="Tropomyosin"/>
    <property type="match status" value="2"/>
</dbReference>
<dbReference type="NCBIfam" id="TIGR01444">
    <property type="entry name" value="fkbM_fam"/>
    <property type="match status" value="1"/>
</dbReference>